<keyword evidence="3" id="KW-0812">Transmembrane</keyword>
<comment type="catalytic activity">
    <reaction evidence="8">
        <text>1-O-hexadecyl-sn-glycero-3-phosphocholine + H2O = 1-O-hexadecyl-sn-glycero-3-phosphate + choline + H(+)</text>
        <dbReference type="Rhea" id="RHEA:41143"/>
        <dbReference type="ChEBI" id="CHEBI:15354"/>
        <dbReference type="ChEBI" id="CHEBI:15377"/>
        <dbReference type="ChEBI" id="CHEBI:15378"/>
        <dbReference type="ChEBI" id="CHEBI:64496"/>
        <dbReference type="ChEBI" id="CHEBI:77580"/>
    </reaction>
    <physiologicalReaction direction="left-to-right" evidence="8">
        <dbReference type="Rhea" id="RHEA:41144"/>
    </physiologicalReaction>
</comment>
<evidence type="ECO:0000313" key="15">
    <source>
        <dbReference type="Proteomes" id="UP000694428"/>
    </source>
</evidence>
<evidence type="ECO:0000256" key="4">
    <source>
        <dbReference type="ARBA" id="ARBA00022801"/>
    </source>
</evidence>
<evidence type="ECO:0000256" key="6">
    <source>
        <dbReference type="ARBA" id="ARBA00023098"/>
    </source>
</evidence>
<keyword evidence="15" id="KW-1185">Reference proteome</keyword>
<dbReference type="InterPro" id="IPR017946">
    <property type="entry name" value="PLC-like_Pdiesterase_TIM-brl"/>
</dbReference>
<dbReference type="GO" id="GO:0005789">
    <property type="term" value="C:endoplasmic reticulum membrane"/>
    <property type="evidence" value="ECO:0007669"/>
    <property type="project" value="TreeGrafter"/>
</dbReference>
<organism evidence="14 15">
    <name type="scientific">Pavo cristatus</name>
    <name type="common">Indian peafowl</name>
    <name type="synonym">Blue peafowl</name>
    <dbReference type="NCBI Taxonomy" id="9049"/>
    <lineage>
        <taxon>Eukaryota</taxon>
        <taxon>Metazoa</taxon>
        <taxon>Chordata</taxon>
        <taxon>Craniata</taxon>
        <taxon>Vertebrata</taxon>
        <taxon>Euteleostomi</taxon>
        <taxon>Archelosauria</taxon>
        <taxon>Archosauria</taxon>
        <taxon>Dinosauria</taxon>
        <taxon>Saurischia</taxon>
        <taxon>Theropoda</taxon>
        <taxon>Coelurosauria</taxon>
        <taxon>Aves</taxon>
        <taxon>Neognathae</taxon>
        <taxon>Galloanserae</taxon>
        <taxon>Galliformes</taxon>
        <taxon>Phasianidae</taxon>
        <taxon>Phasianinae</taxon>
        <taxon>Pavo</taxon>
    </lineage>
</organism>
<comment type="catalytic activity">
    <reaction evidence="9">
        <text>N-(5Z,8Z,11Z,14Z-eicosatetraenoyl)-1-(9Z-octadecenoyl)-sn-glycero-3-phosphoethanolamine + H2O = N-(5Z,8Z,11Z,14Z-eicosatetraenoyl)-ethanolamine + 1-(9Z-octadecenoyl)-sn-glycero-3-phosphate + H(+)</text>
        <dbReference type="Rhea" id="RHEA:45544"/>
        <dbReference type="ChEBI" id="CHEBI:2700"/>
        <dbReference type="ChEBI" id="CHEBI:15377"/>
        <dbReference type="ChEBI" id="CHEBI:15378"/>
        <dbReference type="ChEBI" id="CHEBI:74544"/>
        <dbReference type="ChEBI" id="CHEBI:85223"/>
    </reaction>
    <physiologicalReaction direction="left-to-right" evidence="9">
        <dbReference type="Rhea" id="RHEA:45545"/>
    </physiologicalReaction>
</comment>
<evidence type="ECO:0000256" key="8">
    <source>
        <dbReference type="ARBA" id="ARBA00036083"/>
    </source>
</evidence>
<feature type="domain" description="GP-PDE" evidence="13">
    <location>
        <begin position="1"/>
        <end position="168"/>
    </location>
</feature>
<dbReference type="Ensembl" id="ENSPSTT00000024221.1">
    <property type="protein sequence ID" value="ENSPSTP00000023038.1"/>
    <property type="gene ID" value="ENSPSTG00000016942.1"/>
</dbReference>
<dbReference type="InterPro" id="IPR052271">
    <property type="entry name" value="GDPD-Related"/>
</dbReference>
<evidence type="ECO:0000256" key="12">
    <source>
        <dbReference type="ARBA" id="ARBA00048947"/>
    </source>
</evidence>
<keyword evidence="6" id="KW-0443">Lipid metabolism</keyword>
<reference evidence="14" key="1">
    <citation type="submission" date="2025-08" db="UniProtKB">
        <authorList>
            <consortium name="Ensembl"/>
        </authorList>
    </citation>
    <scope>IDENTIFICATION</scope>
</reference>
<protein>
    <submittedName>
        <fullName evidence="14">Glycerophosphodiester phosphodiesterase domain containing 1</fullName>
    </submittedName>
</protein>
<name>A0A8C9LER2_PAVCR</name>
<dbReference type="Proteomes" id="UP000694428">
    <property type="component" value="Unplaced"/>
</dbReference>
<comment type="catalytic activity">
    <reaction evidence="12">
        <text>N,1-di-(9Z-octadecenoyl)-sn-glycero-3-phosphoethanolamine + H2O = N-(9Z-octadecenoyl) ethanolamine + 1-(9Z-octadecenoyl)-sn-glycero-3-phosphate + H(+)</text>
        <dbReference type="Rhea" id="RHEA:56460"/>
        <dbReference type="ChEBI" id="CHEBI:15377"/>
        <dbReference type="ChEBI" id="CHEBI:15378"/>
        <dbReference type="ChEBI" id="CHEBI:71466"/>
        <dbReference type="ChEBI" id="CHEBI:74544"/>
        <dbReference type="ChEBI" id="CHEBI:85222"/>
    </reaction>
    <physiologicalReaction direction="left-to-right" evidence="12">
        <dbReference type="Rhea" id="RHEA:56461"/>
    </physiologicalReaction>
</comment>
<dbReference type="AlphaFoldDB" id="A0A8C9LER2"/>
<evidence type="ECO:0000256" key="2">
    <source>
        <dbReference type="ARBA" id="ARBA00007277"/>
    </source>
</evidence>
<evidence type="ECO:0000256" key="10">
    <source>
        <dbReference type="ARBA" id="ARBA00047538"/>
    </source>
</evidence>
<dbReference type="GO" id="GO:0070291">
    <property type="term" value="P:N-acylethanolamine metabolic process"/>
    <property type="evidence" value="ECO:0007669"/>
    <property type="project" value="TreeGrafter"/>
</dbReference>
<dbReference type="PROSITE" id="PS51704">
    <property type="entry name" value="GP_PDE"/>
    <property type="match status" value="1"/>
</dbReference>
<reference evidence="14" key="2">
    <citation type="submission" date="2025-09" db="UniProtKB">
        <authorList>
            <consortium name="Ensembl"/>
        </authorList>
    </citation>
    <scope>IDENTIFICATION</scope>
</reference>
<evidence type="ECO:0000259" key="13">
    <source>
        <dbReference type="PROSITE" id="PS51704"/>
    </source>
</evidence>
<comment type="subcellular location">
    <subcellularLocation>
        <location evidence="1">Membrane</location>
    </subcellularLocation>
</comment>
<comment type="similarity">
    <text evidence="2">Belongs to the glycerophosphoryl diester phosphodiesterase family.</text>
</comment>
<dbReference type="PANTHER" id="PTHR42758:SF1">
    <property type="entry name" value="LYSOPHOSPHOLIPASE D GDPD1"/>
    <property type="match status" value="1"/>
</dbReference>
<keyword evidence="4" id="KW-0378">Hydrolase</keyword>
<keyword evidence="5" id="KW-1133">Transmembrane helix</keyword>
<dbReference type="PANTHER" id="PTHR42758">
    <property type="entry name" value="PHOSPHATIDYLGLYCEROL PHOSPHOLIPASE C"/>
    <property type="match status" value="1"/>
</dbReference>
<dbReference type="Gene3D" id="3.20.20.190">
    <property type="entry name" value="Phosphatidylinositol (PI) phosphodiesterase"/>
    <property type="match status" value="1"/>
</dbReference>
<dbReference type="GO" id="GO:0008081">
    <property type="term" value="F:phosphoric diester hydrolase activity"/>
    <property type="evidence" value="ECO:0007669"/>
    <property type="project" value="InterPro"/>
</dbReference>
<dbReference type="GO" id="GO:0046475">
    <property type="term" value="P:glycerophospholipid catabolic process"/>
    <property type="evidence" value="ECO:0007669"/>
    <property type="project" value="TreeGrafter"/>
</dbReference>
<evidence type="ECO:0000256" key="3">
    <source>
        <dbReference type="ARBA" id="ARBA00022692"/>
    </source>
</evidence>
<dbReference type="SUPFAM" id="SSF51695">
    <property type="entry name" value="PLC-like phosphodiesterases"/>
    <property type="match status" value="1"/>
</dbReference>
<sequence>MSQQFIHRHIHLCFKADFFASSAVNIGTDMLELDCHLTKDEQVVVSHDENLKRSTGVDVNISDLKYSELPPYLCKLDVTFQKESQSEGKDNRIPLLKEVFEAFPQTPVNIDIKVNNNVLIRKVSELVSQYKREHLTVWGNVNYEVVSKCLKEVRVDPAERCSCPLVAV</sequence>
<evidence type="ECO:0000256" key="9">
    <source>
        <dbReference type="ARBA" id="ARBA00047392"/>
    </source>
</evidence>
<dbReference type="InterPro" id="IPR030395">
    <property type="entry name" value="GP_PDE_dom"/>
</dbReference>
<keyword evidence="7" id="KW-0472">Membrane</keyword>
<evidence type="ECO:0000256" key="11">
    <source>
        <dbReference type="ARBA" id="ARBA00048580"/>
    </source>
</evidence>
<evidence type="ECO:0000256" key="5">
    <source>
        <dbReference type="ARBA" id="ARBA00022989"/>
    </source>
</evidence>
<dbReference type="GO" id="GO:0004622">
    <property type="term" value="F:phosphatidylcholine lysophospholipase activity"/>
    <property type="evidence" value="ECO:0007669"/>
    <property type="project" value="TreeGrafter"/>
</dbReference>
<dbReference type="Pfam" id="PF03009">
    <property type="entry name" value="GDPD"/>
    <property type="match status" value="1"/>
</dbReference>
<accession>A0A8C9LER2</accession>
<evidence type="ECO:0000256" key="7">
    <source>
        <dbReference type="ARBA" id="ARBA00023136"/>
    </source>
</evidence>
<evidence type="ECO:0000313" key="14">
    <source>
        <dbReference type="Ensembl" id="ENSPSTP00000023038.1"/>
    </source>
</evidence>
<evidence type="ECO:0000256" key="1">
    <source>
        <dbReference type="ARBA" id="ARBA00004370"/>
    </source>
</evidence>
<comment type="catalytic activity">
    <reaction evidence="10">
        <text>N-hexadecanoyl-1-(9Z-octadecenoyl)-sn-glycero-3-phosphoethanolamine + H2O = N-hexadecanoylethanolamine + 1-(9Z-octadecenoyl)-sn-glycero-3-phosphate + H(+)</text>
        <dbReference type="Rhea" id="RHEA:53168"/>
        <dbReference type="ChEBI" id="CHEBI:15377"/>
        <dbReference type="ChEBI" id="CHEBI:15378"/>
        <dbReference type="ChEBI" id="CHEBI:71464"/>
        <dbReference type="ChEBI" id="CHEBI:74544"/>
        <dbReference type="ChEBI" id="CHEBI:85217"/>
    </reaction>
    <physiologicalReaction direction="left-to-right" evidence="10">
        <dbReference type="Rhea" id="RHEA:53169"/>
    </physiologicalReaction>
</comment>
<comment type="catalytic activity">
    <reaction evidence="11">
        <text>1-O-(1Z-octadecenyl)-sn-glycero-3-phospho-N-hexadecanoyl-ethanolamine + H2O = 1-O-(1Z-octadecenyl)-sn-glycero-3-phosphate + N-hexadecanoylethanolamine + H(+)</text>
        <dbReference type="Rhea" id="RHEA:53184"/>
        <dbReference type="ChEBI" id="CHEBI:15377"/>
        <dbReference type="ChEBI" id="CHEBI:15378"/>
        <dbReference type="ChEBI" id="CHEBI:71464"/>
        <dbReference type="ChEBI" id="CHEBI:137009"/>
        <dbReference type="ChEBI" id="CHEBI:137017"/>
    </reaction>
    <physiologicalReaction direction="left-to-right" evidence="11">
        <dbReference type="Rhea" id="RHEA:53185"/>
    </physiologicalReaction>
</comment>
<proteinExistence type="inferred from homology"/>